<dbReference type="PANTHER" id="PTHR33284">
    <property type="entry name" value="RIBOSOMAL PROTEIN L25/GLN-TRNA SYNTHETASE, ANTI-CODON-BINDING DOMAIN-CONTAINING PROTEIN"/>
    <property type="match status" value="1"/>
</dbReference>
<dbReference type="GO" id="GO:0003735">
    <property type="term" value="F:structural constituent of ribosome"/>
    <property type="evidence" value="ECO:0007669"/>
    <property type="project" value="InterPro"/>
</dbReference>
<dbReference type="InterPro" id="IPR020930">
    <property type="entry name" value="Ribosomal_uL5_bac-type"/>
</dbReference>
<dbReference type="InterPro" id="IPR020056">
    <property type="entry name" value="Rbsml_bL25/Gln-tRNA_synth_N"/>
</dbReference>
<keyword evidence="3 5" id="KW-0689">Ribosomal protein</keyword>
<evidence type="ECO:0000313" key="9">
    <source>
        <dbReference type="Proteomes" id="UP000824115"/>
    </source>
</evidence>
<evidence type="ECO:0000259" key="7">
    <source>
        <dbReference type="Pfam" id="PF14693"/>
    </source>
</evidence>
<dbReference type="Gene3D" id="2.40.240.10">
    <property type="entry name" value="Ribosomal Protein L25, Chain P"/>
    <property type="match status" value="1"/>
</dbReference>
<dbReference type="InterPro" id="IPR001021">
    <property type="entry name" value="Ribosomal_bL25_long"/>
</dbReference>
<comment type="caution">
    <text evidence="8">The sequence shown here is derived from an EMBL/GenBank/DDBJ whole genome shotgun (WGS) entry which is preliminary data.</text>
</comment>
<proteinExistence type="inferred from homology"/>
<comment type="similarity">
    <text evidence="5">Belongs to the bacterial ribosomal protein bL25 family. CTC subfamily.</text>
</comment>
<dbReference type="AlphaFoldDB" id="A0A9D2GPI2"/>
<dbReference type="Proteomes" id="UP000824115">
    <property type="component" value="Unassembled WGS sequence"/>
</dbReference>
<accession>A0A9D2GPI2</accession>
<feature type="domain" description="Large ribosomal subunit protein bL25 L25" evidence="6">
    <location>
        <begin position="6"/>
        <end position="91"/>
    </location>
</feature>
<name>A0A9D2GPI2_9BACT</name>
<reference evidence="8" key="1">
    <citation type="journal article" date="2021" name="PeerJ">
        <title>Extensive microbial diversity within the chicken gut microbiome revealed by metagenomics and culture.</title>
        <authorList>
            <person name="Gilroy R."/>
            <person name="Ravi A."/>
            <person name="Getino M."/>
            <person name="Pursley I."/>
            <person name="Horton D.L."/>
            <person name="Alikhan N.F."/>
            <person name="Baker D."/>
            <person name="Gharbi K."/>
            <person name="Hall N."/>
            <person name="Watson M."/>
            <person name="Adriaenssens E.M."/>
            <person name="Foster-Nyarko E."/>
            <person name="Jarju S."/>
            <person name="Secka A."/>
            <person name="Antonio M."/>
            <person name="Oren A."/>
            <person name="Chaudhuri R.R."/>
            <person name="La Ragione R."/>
            <person name="Hildebrand F."/>
            <person name="Pallen M.J."/>
        </authorList>
    </citation>
    <scope>NUCLEOTIDE SEQUENCE</scope>
    <source>
        <strain evidence="8">Gambia16-554</strain>
    </source>
</reference>
<keyword evidence="2 5" id="KW-0694">RNA-binding</keyword>
<dbReference type="Pfam" id="PF14693">
    <property type="entry name" value="Ribosomal_TL5_C"/>
    <property type="match status" value="1"/>
</dbReference>
<feature type="domain" description="Large ribosomal subunit protein bL25 beta" evidence="7">
    <location>
        <begin position="100"/>
        <end position="180"/>
    </location>
</feature>
<protein>
    <recommendedName>
        <fullName evidence="5">Large ribosomal subunit protein bL25</fullName>
    </recommendedName>
    <alternativeName>
        <fullName evidence="5">General stress protein CTC</fullName>
    </alternativeName>
</protein>
<comment type="function">
    <text evidence="5">This is one of the proteins that binds to the 5S RNA in the ribosome where it forms part of the central protuberance.</text>
</comment>
<dbReference type="EMBL" id="DXAW01000042">
    <property type="protein sequence ID" value="HIZ85276.1"/>
    <property type="molecule type" value="Genomic_DNA"/>
</dbReference>
<dbReference type="GO" id="GO:0006412">
    <property type="term" value="P:translation"/>
    <property type="evidence" value="ECO:0007669"/>
    <property type="project" value="UniProtKB-UniRule"/>
</dbReference>
<reference evidence="8" key="2">
    <citation type="submission" date="2021-04" db="EMBL/GenBank/DDBJ databases">
        <authorList>
            <person name="Gilroy R."/>
        </authorList>
    </citation>
    <scope>NUCLEOTIDE SEQUENCE</scope>
    <source>
        <strain evidence="8">Gambia16-554</strain>
    </source>
</reference>
<evidence type="ECO:0000256" key="1">
    <source>
        <dbReference type="ARBA" id="ARBA00022730"/>
    </source>
</evidence>
<dbReference type="HAMAP" id="MF_01334">
    <property type="entry name" value="Ribosomal_bL25_CTC"/>
    <property type="match status" value="1"/>
</dbReference>
<dbReference type="InterPro" id="IPR029751">
    <property type="entry name" value="Ribosomal_L25_dom"/>
</dbReference>
<dbReference type="Pfam" id="PF01386">
    <property type="entry name" value="Ribosomal_L25p"/>
    <property type="match status" value="1"/>
</dbReference>
<dbReference type="GO" id="GO:0008097">
    <property type="term" value="F:5S rRNA binding"/>
    <property type="evidence" value="ECO:0007669"/>
    <property type="project" value="InterPro"/>
</dbReference>
<dbReference type="PANTHER" id="PTHR33284:SF1">
    <property type="entry name" value="RIBOSOMAL PROTEIN L25_GLN-TRNA SYNTHETASE, ANTI-CODON-BINDING DOMAIN-CONTAINING PROTEIN"/>
    <property type="match status" value="1"/>
</dbReference>
<gene>
    <name evidence="5" type="primary">rplY</name>
    <name evidence="5" type="synonym">ctc</name>
    <name evidence="8" type="ORF">IAC04_02160</name>
</gene>
<evidence type="ECO:0000256" key="2">
    <source>
        <dbReference type="ARBA" id="ARBA00022884"/>
    </source>
</evidence>
<dbReference type="Gene3D" id="2.170.120.20">
    <property type="entry name" value="Ribosomal protein L25, beta domain"/>
    <property type="match status" value="1"/>
</dbReference>
<dbReference type="SUPFAM" id="SSF50715">
    <property type="entry name" value="Ribosomal protein L25-like"/>
    <property type="match status" value="1"/>
</dbReference>
<dbReference type="NCBIfam" id="TIGR00731">
    <property type="entry name" value="bL25_bact_ctc"/>
    <property type="match status" value="1"/>
</dbReference>
<dbReference type="CDD" id="cd00495">
    <property type="entry name" value="Ribosomal_L25_TL5_CTC"/>
    <property type="match status" value="1"/>
</dbReference>
<dbReference type="InterPro" id="IPR037121">
    <property type="entry name" value="Ribosomal_bL25_C"/>
</dbReference>
<keyword evidence="4 5" id="KW-0687">Ribonucleoprotein</keyword>
<organism evidence="8 9">
    <name type="scientific">Candidatus Coprenecus stercoravium</name>
    <dbReference type="NCBI Taxonomy" id="2840735"/>
    <lineage>
        <taxon>Bacteria</taxon>
        <taxon>Pseudomonadati</taxon>
        <taxon>Bacteroidota</taxon>
        <taxon>Bacteroidia</taxon>
        <taxon>Bacteroidales</taxon>
        <taxon>Rikenellaceae</taxon>
        <taxon>Rikenellaceae incertae sedis</taxon>
        <taxon>Candidatus Coprenecus</taxon>
    </lineage>
</organism>
<sequence length="204" mass="21813">MKHITLHGTARTKGSKSLTKSIRREGHVPCNLYGNGIENILFSVDARDLKALTHTPNSYIVDLDIDGKTYLAVMHELQFHPVTDNTIHVDFLAVSADKPVTIDVPLNIFGNCAGVKAGGKLLIEARKLKVNGLPDQIPDVLDIDITNLKLGKQIVAGDLSYEGVRIVSPKTTGVCTVKHTRAAMAAADEEEAPAAEAAAPATEA</sequence>
<dbReference type="InterPro" id="IPR011035">
    <property type="entry name" value="Ribosomal_bL25/Gln-tRNA_synth"/>
</dbReference>
<dbReference type="GO" id="GO:0022625">
    <property type="term" value="C:cytosolic large ribosomal subunit"/>
    <property type="evidence" value="ECO:0007669"/>
    <property type="project" value="TreeGrafter"/>
</dbReference>
<evidence type="ECO:0000256" key="4">
    <source>
        <dbReference type="ARBA" id="ARBA00023274"/>
    </source>
</evidence>
<comment type="subunit">
    <text evidence="5">Part of the 50S ribosomal subunit; part of the 5S rRNA/L5/L18/L25 subcomplex. Contacts the 5S rRNA. Binds to the 5S rRNA independently of L5 and L18.</text>
</comment>
<evidence type="ECO:0000313" key="8">
    <source>
        <dbReference type="EMBL" id="HIZ85276.1"/>
    </source>
</evidence>
<evidence type="ECO:0000259" key="6">
    <source>
        <dbReference type="Pfam" id="PF01386"/>
    </source>
</evidence>
<keyword evidence="1 5" id="KW-0699">rRNA-binding</keyword>
<dbReference type="InterPro" id="IPR020057">
    <property type="entry name" value="Ribosomal_bL25_b-dom"/>
</dbReference>
<evidence type="ECO:0000256" key="5">
    <source>
        <dbReference type="HAMAP-Rule" id="MF_01334"/>
    </source>
</evidence>
<evidence type="ECO:0000256" key="3">
    <source>
        <dbReference type="ARBA" id="ARBA00022980"/>
    </source>
</evidence>